<evidence type="ECO:0000313" key="4">
    <source>
        <dbReference type="Proteomes" id="UP000004550"/>
    </source>
</evidence>
<protein>
    <submittedName>
        <fullName evidence="3">Aminoglycoside phosphotransferase</fullName>
    </submittedName>
</protein>
<name>A0A1L5BKF5_SPHIB</name>
<evidence type="ECO:0000313" key="3">
    <source>
        <dbReference type="EMBL" id="APL93277.1"/>
    </source>
</evidence>
<dbReference type="EMBL" id="CP013070">
    <property type="protein sequence ID" value="APL93277.1"/>
    <property type="molecule type" value="Genomic_DNA"/>
</dbReference>
<dbReference type="KEGG" id="sinb:SIDU_01360"/>
<dbReference type="PANTHER" id="PTHR21310">
    <property type="entry name" value="AMINOGLYCOSIDE PHOSPHOTRANSFERASE-RELATED-RELATED"/>
    <property type="match status" value="1"/>
</dbReference>
<dbReference type="RefSeq" id="WP_007683638.1">
    <property type="nucleotide sequence ID" value="NZ_CP013070.1"/>
</dbReference>
<dbReference type="GO" id="GO:0016740">
    <property type="term" value="F:transferase activity"/>
    <property type="evidence" value="ECO:0007669"/>
    <property type="project" value="UniProtKB-KW"/>
</dbReference>
<dbReference type="InterPro" id="IPR041726">
    <property type="entry name" value="ACAD10_11_N"/>
</dbReference>
<dbReference type="AlphaFoldDB" id="A0A1L5BKF5"/>
<dbReference type="InterPro" id="IPR051678">
    <property type="entry name" value="AGP_Transferase"/>
</dbReference>
<dbReference type="CDD" id="cd05154">
    <property type="entry name" value="ACAD10_11_N-like"/>
    <property type="match status" value="1"/>
</dbReference>
<organism evidence="3 4">
    <name type="scientific">Sphingobium indicum (strain DSM 16412 / CCM 7286 / MTCC 6364 / B90A)</name>
    <dbReference type="NCBI Taxonomy" id="861109"/>
    <lineage>
        <taxon>Bacteria</taxon>
        <taxon>Pseudomonadati</taxon>
        <taxon>Pseudomonadota</taxon>
        <taxon>Alphaproteobacteria</taxon>
        <taxon>Sphingomonadales</taxon>
        <taxon>Sphingomonadaceae</taxon>
        <taxon>Sphingobium</taxon>
    </lineage>
</organism>
<dbReference type="Pfam" id="PF01636">
    <property type="entry name" value="APH"/>
    <property type="match status" value="1"/>
</dbReference>
<evidence type="ECO:0000259" key="2">
    <source>
        <dbReference type="Pfam" id="PF01636"/>
    </source>
</evidence>
<accession>A0A1L5BKF5</accession>
<feature type="compositionally biased region" description="Pro residues" evidence="1">
    <location>
        <begin position="1"/>
        <end position="11"/>
    </location>
</feature>
<reference evidence="3 4" key="1">
    <citation type="journal article" date="2012" name="J. Bacteriol.">
        <title>Genome sequence of Sphingobium indicum B90A, a hexachlorocyclohexane-degrading bacterium.</title>
        <authorList>
            <person name="Anand S."/>
            <person name="Sangwan N."/>
            <person name="Lata P."/>
            <person name="Kaur J."/>
            <person name="Dua A."/>
            <person name="Singh A.K."/>
            <person name="Verma M."/>
            <person name="Kaur J."/>
            <person name="Khurana J.P."/>
            <person name="Khurana P."/>
            <person name="Mathur S."/>
            <person name="Lal R."/>
        </authorList>
    </citation>
    <scope>NUCLEOTIDE SEQUENCE [LARGE SCALE GENOMIC DNA]</scope>
    <source>
        <strain evidence="4">DSM 16412 / CCM 7286 / MTCC 6364 / B90A</strain>
    </source>
</reference>
<dbReference type="InterPro" id="IPR011009">
    <property type="entry name" value="Kinase-like_dom_sf"/>
</dbReference>
<feature type="compositionally biased region" description="Low complexity" evidence="1">
    <location>
        <begin position="12"/>
        <end position="21"/>
    </location>
</feature>
<gene>
    <name evidence="3" type="ORF">SIDU_01360</name>
</gene>
<dbReference type="SUPFAM" id="SSF56112">
    <property type="entry name" value="Protein kinase-like (PK-like)"/>
    <property type="match status" value="1"/>
</dbReference>
<proteinExistence type="predicted"/>
<dbReference type="PANTHER" id="PTHR21310:SF40">
    <property type="entry name" value="AMINOGLYCOSIDE PHOSPHOTRANSFERASE DOMAIN-CONTAINING PROTEIN-RELATED"/>
    <property type="match status" value="1"/>
</dbReference>
<dbReference type="Gene3D" id="3.30.200.20">
    <property type="entry name" value="Phosphorylase Kinase, domain 1"/>
    <property type="match status" value="1"/>
</dbReference>
<keyword evidence="3" id="KW-0808">Transferase</keyword>
<sequence length="368" mass="40351">MRFPSETPPPGAAGDRAGDWAGDQERLVPVDRLRSWMDGQGLGRGPLQHPVALQGGTQNILLRFVRDGRSYVLRRPPPNPYLDGDKTIQREIRVLGALADTDVPHARLVAACLDREPLGSAFYLMEAVDGFAATRGMPDLHAGDADVQHAMGLEIVDALARLQAVDPAAVGLDGFGRPEGFLERQASRWLRQLDSYDQYAGWDGRRDLAAAERLAAWLDAHLPRDFRPAVVHGDFHVGNLLFSHDGAALLAIVDWELATIGDPLIDLGCLLATWTDPDGSHPGCLPVEPWLGFPTEAELVERYAALTGRDMTHYNWFVVLACFKLGILQEGSYARACGGLADMGVARWMHETSINLFQRALGRIQELP</sequence>
<dbReference type="InterPro" id="IPR002575">
    <property type="entry name" value="Aminoglycoside_PTrfase"/>
</dbReference>
<dbReference type="Proteomes" id="UP000004550">
    <property type="component" value="Chromosome"/>
</dbReference>
<dbReference type="Gene3D" id="3.90.1200.10">
    <property type="match status" value="1"/>
</dbReference>
<feature type="domain" description="Aminoglycoside phosphotransferase" evidence="2">
    <location>
        <begin position="64"/>
        <end position="280"/>
    </location>
</feature>
<evidence type="ECO:0000256" key="1">
    <source>
        <dbReference type="SAM" id="MobiDB-lite"/>
    </source>
</evidence>
<feature type="region of interest" description="Disordered" evidence="1">
    <location>
        <begin position="1"/>
        <end position="21"/>
    </location>
</feature>